<dbReference type="EMBL" id="BAAATD010000007">
    <property type="protein sequence ID" value="GAA2613600.1"/>
    <property type="molecule type" value="Genomic_DNA"/>
</dbReference>
<proteinExistence type="predicted"/>
<feature type="compositionally biased region" description="Polar residues" evidence="1">
    <location>
        <begin position="111"/>
        <end position="122"/>
    </location>
</feature>
<feature type="region of interest" description="Disordered" evidence="1">
    <location>
        <begin position="87"/>
        <end position="122"/>
    </location>
</feature>
<keyword evidence="3" id="KW-1185">Reference proteome</keyword>
<accession>A0ABP6CGN2</accession>
<evidence type="ECO:0000256" key="1">
    <source>
        <dbReference type="SAM" id="MobiDB-lite"/>
    </source>
</evidence>
<reference evidence="3" key="1">
    <citation type="journal article" date="2019" name="Int. J. Syst. Evol. Microbiol.">
        <title>The Global Catalogue of Microorganisms (GCM) 10K type strain sequencing project: providing services to taxonomists for standard genome sequencing and annotation.</title>
        <authorList>
            <consortium name="The Broad Institute Genomics Platform"/>
            <consortium name="The Broad Institute Genome Sequencing Center for Infectious Disease"/>
            <person name="Wu L."/>
            <person name="Ma J."/>
        </authorList>
    </citation>
    <scope>NUCLEOTIDE SEQUENCE [LARGE SCALE GENOMIC DNA]</scope>
    <source>
        <strain evidence="3">JCM 6833</strain>
    </source>
</reference>
<protein>
    <submittedName>
        <fullName evidence="2">Uncharacterized protein</fullName>
    </submittedName>
</protein>
<evidence type="ECO:0000313" key="3">
    <source>
        <dbReference type="Proteomes" id="UP001501509"/>
    </source>
</evidence>
<gene>
    <name evidence="2" type="ORF">GCM10010411_55660</name>
</gene>
<organism evidence="2 3">
    <name type="scientific">Actinomadura fulvescens</name>
    <dbReference type="NCBI Taxonomy" id="46160"/>
    <lineage>
        <taxon>Bacteria</taxon>
        <taxon>Bacillati</taxon>
        <taxon>Actinomycetota</taxon>
        <taxon>Actinomycetes</taxon>
        <taxon>Streptosporangiales</taxon>
        <taxon>Thermomonosporaceae</taxon>
        <taxon>Actinomadura</taxon>
    </lineage>
</organism>
<evidence type="ECO:0000313" key="2">
    <source>
        <dbReference type="EMBL" id="GAA2613600.1"/>
    </source>
</evidence>
<dbReference type="Proteomes" id="UP001501509">
    <property type="component" value="Unassembled WGS sequence"/>
</dbReference>
<comment type="caution">
    <text evidence="2">The sequence shown here is derived from an EMBL/GenBank/DDBJ whole genome shotgun (WGS) entry which is preliminary data.</text>
</comment>
<sequence>MQADLIIEQNATAKGDVNVVCVPDLQEKRARRDDHPVGIRHRPVRLRHREAQRVADRFSAGLKTAARTVPLAVAPIARPARTLFAIHPVDGGSTGTRRWPPRLAPAGTATAYRTTSPATTQQ</sequence>
<name>A0ABP6CGN2_9ACTN</name>